<sequence>MTTKKYSCYGCHDDTVTLGLKALQIYKTIVESIRSRLLAYPEGMKQAGRDTIPDYYKDRMFCPYNI</sequence>
<organism evidence="1 2">
    <name type="scientific">Monilinia laxa</name>
    <name type="common">Brown rot fungus</name>
    <name type="synonym">Sclerotinia laxa</name>
    <dbReference type="NCBI Taxonomy" id="61186"/>
    <lineage>
        <taxon>Eukaryota</taxon>
        <taxon>Fungi</taxon>
        <taxon>Dikarya</taxon>
        <taxon>Ascomycota</taxon>
        <taxon>Pezizomycotina</taxon>
        <taxon>Leotiomycetes</taxon>
        <taxon>Helotiales</taxon>
        <taxon>Sclerotiniaceae</taxon>
        <taxon>Monilinia</taxon>
    </lineage>
</organism>
<gene>
    <name evidence="1" type="ORF">EYC80_002716</name>
</gene>
<reference evidence="1 2" key="1">
    <citation type="submission" date="2019-06" db="EMBL/GenBank/DDBJ databases">
        <title>Genome Sequence of the Brown Rot Fungal Pathogen Monilinia laxa.</title>
        <authorList>
            <person name="De Miccolis Angelini R.M."/>
            <person name="Landi L."/>
            <person name="Abate D."/>
            <person name="Pollastro S."/>
            <person name="Romanazzi G."/>
            <person name="Faretra F."/>
        </authorList>
    </citation>
    <scope>NUCLEOTIDE SEQUENCE [LARGE SCALE GENOMIC DNA]</scope>
    <source>
        <strain evidence="1 2">Mlax316</strain>
    </source>
</reference>
<proteinExistence type="predicted"/>
<dbReference type="EMBL" id="VIGI01000008">
    <property type="protein sequence ID" value="KAB8297371.1"/>
    <property type="molecule type" value="Genomic_DNA"/>
</dbReference>
<name>A0A5N6K4V3_MONLA</name>
<evidence type="ECO:0000313" key="1">
    <source>
        <dbReference type="EMBL" id="KAB8297371.1"/>
    </source>
</evidence>
<keyword evidence="2" id="KW-1185">Reference proteome</keyword>
<evidence type="ECO:0000313" key="2">
    <source>
        <dbReference type="Proteomes" id="UP000326757"/>
    </source>
</evidence>
<accession>A0A5N6K4V3</accession>
<comment type="caution">
    <text evidence="1">The sequence shown here is derived from an EMBL/GenBank/DDBJ whole genome shotgun (WGS) entry which is preliminary data.</text>
</comment>
<dbReference type="AlphaFoldDB" id="A0A5N6K4V3"/>
<dbReference type="Proteomes" id="UP000326757">
    <property type="component" value="Unassembled WGS sequence"/>
</dbReference>
<protein>
    <submittedName>
        <fullName evidence="1">Uncharacterized protein</fullName>
    </submittedName>
</protein>